<dbReference type="AlphaFoldDB" id="A0A6G0QAY8"/>
<evidence type="ECO:0000259" key="3">
    <source>
        <dbReference type="PROSITE" id="PS51181"/>
    </source>
</evidence>
<dbReference type="InterPro" id="IPR029023">
    <property type="entry name" value="Tensin_phosphatase"/>
</dbReference>
<feature type="domain" description="Phosphatase tensin-type" evidence="3">
    <location>
        <begin position="34"/>
        <end position="139"/>
    </location>
</feature>
<dbReference type="InterPro" id="IPR051281">
    <property type="entry name" value="Dual-spec_lipid-protein_phosph"/>
</dbReference>
<dbReference type="Proteomes" id="UP000486351">
    <property type="component" value="Unassembled WGS sequence"/>
</dbReference>
<dbReference type="GO" id="GO:0016314">
    <property type="term" value="F:phosphatidylinositol-3,4,5-trisphosphate 3-phosphatase activity"/>
    <property type="evidence" value="ECO:0007669"/>
    <property type="project" value="TreeGrafter"/>
</dbReference>
<dbReference type="GO" id="GO:0005829">
    <property type="term" value="C:cytosol"/>
    <property type="evidence" value="ECO:0007669"/>
    <property type="project" value="TreeGrafter"/>
</dbReference>
<keyword evidence="1" id="KW-0378">Hydrolase</keyword>
<dbReference type="PANTHER" id="PTHR12305:SF60">
    <property type="entry name" value="PHOSPHATIDYLINOSITOL 3,4,5-TRISPHOSPHATE 3-PHOSPHATASE TPTE2-RELATED"/>
    <property type="match status" value="1"/>
</dbReference>
<evidence type="ECO:0000313" key="5">
    <source>
        <dbReference type="Proteomes" id="UP000486351"/>
    </source>
</evidence>
<feature type="region of interest" description="Disordered" evidence="2">
    <location>
        <begin position="1"/>
        <end position="22"/>
    </location>
</feature>
<dbReference type="InterPro" id="IPR029021">
    <property type="entry name" value="Prot-tyrosine_phosphatase-like"/>
</dbReference>
<protein>
    <recommendedName>
        <fullName evidence="3">Phosphatase tensin-type domain-containing protein</fullName>
    </recommendedName>
</protein>
<dbReference type="SUPFAM" id="SSF52799">
    <property type="entry name" value="(Phosphotyrosine protein) phosphatases II"/>
    <property type="match status" value="1"/>
</dbReference>
<name>A0A6G0QAY8_9STRA</name>
<gene>
    <name evidence="4" type="ORF">PF008_g28799</name>
</gene>
<organism evidence="4 5">
    <name type="scientific">Phytophthora fragariae</name>
    <dbReference type="NCBI Taxonomy" id="53985"/>
    <lineage>
        <taxon>Eukaryota</taxon>
        <taxon>Sar</taxon>
        <taxon>Stramenopiles</taxon>
        <taxon>Oomycota</taxon>
        <taxon>Peronosporomycetes</taxon>
        <taxon>Peronosporales</taxon>
        <taxon>Peronosporaceae</taxon>
        <taxon>Phytophthora</taxon>
    </lineage>
</organism>
<comment type="caution">
    <text evidence="4">The sequence shown here is derived from an EMBL/GenBank/DDBJ whole genome shotgun (WGS) entry which is preliminary data.</text>
</comment>
<sequence>MSSSSSPSSSPTSSRRHTGGLTNRLKHLVSKEKRRFSSDGFDLDLTYVTQKLVALGYPAEKIEGIYRNHYRDVFRFFEQRHPNRYRVYNLCVEHRYAPDDKFHGRVAEFGFEDHSPPPLSMVLPSVATSTPGCRPTRKT</sequence>
<reference evidence="4 5" key="1">
    <citation type="submission" date="2018-09" db="EMBL/GenBank/DDBJ databases">
        <title>Genomic investigation of the strawberry pathogen Phytophthora fragariae indicates pathogenicity is determined by transcriptional variation in three key races.</title>
        <authorList>
            <person name="Adams T.M."/>
            <person name="Armitage A.D."/>
            <person name="Sobczyk M.K."/>
            <person name="Bates H.J."/>
            <person name="Dunwell J.M."/>
            <person name="Nellist C.F."/>
            <person name="Harrison R.J."/>
        </authorList>
    </citation>
    <scope>NUCLEOTIDE SEQUENCE [LARGE SCALE GENOMIC DNA]</scope>
    <source>
        <strain evidence="4 5">NOV-77</strain>
    </source>
</reference>
<feature type="compositionally biased region" description="Low complexity" evidence="2">
    <location>
        <begin position="1"/>
        <end position="13"/>
    </location>
</feature>
<accession>A0A6G0QAY8</accession>
<proteinExistence type="predicted"/>
<dbReference type="PANTHER" id="PTHR12305">
    <property type="entry name" value="PHOSPHATASE WITH HOMOLOGY TO TENSIN"/>
    <property type="match status" value="1"/>
</dbReference>
<dbReference type="Gene3D" id="3.90.190.10">
    <property type="entry name" value="Protein tyrosine phosphatase superfamily"/>
    <property type="match status" value="1"/>
</dbReference>
<evidence type="ECO:0000313" key="4">
    <source>
        <dbReference type="EMBL" id="KAE9277684.1"/>
    </source>
</evidence>
<dbReference type="PROSITE" id="PS51181">
    <property type="entry name" value="PPASE_TENSIN"/>
    <property type="match status" value="1"/>
</dbReference>
<dbReference type="EMBL" id="QXFY01004411">
    <property type="protein sequence ID" value="KAE9277684.1"/>
    <property type="molecule type" value="Genomic_DNA"/>
</dbReference>
<evidence type="ECO:0000256" key="1">
    <source>
        <dbReference type="ARBA" id="ARBA00022801"/>
    </source>
</evidence>
<evidence type="ECO:0000256" key="2">
    <source>
        <dbReference type="SAM" id="MobiDB-lite"/>
    </source>
</evidence>